<gene>
    <name evidence="2" type="ORF">F2Q69_00019717</name>
</gene>
<feature type="compositionally biased region" description="Polar residues" evidence="1">
    <location>
        <begin position="101"/>
        <end position="110"/>
    </location>
</feature>
<organism evidence="2 3">
    <name type="scientific">Brassica cretica</name>
    <name type="common">Mustard</name>
    <dbReference type="NCBI Taxonomy" id="69181"/>
    <lineage>
        <taxon>Eukaryota</taxon>
        <taxon>Viridiplantae</taxon>
        <taxon>Streptophyta</taxon>
        <taxon>Embryophyta</taxon>
        <taxon>Tracheophyta</taxon>
        <taxon>Spermatophyta</taxon>
        <taxon>Magnoliopsida</taxon>
        <taxon>eudicotyledons</taxon>
        <taxon>Gunneridae</taxon>
        <taxon>Pentapetalae</taxon>
        <taxon>rosids</taxon>
        <taxon>malvids</taxon>
        <taxon>Brassicales</taxon>
        <taxon>Brassicaceae</taxon>
        <taxon>Brassiceae</taxon>
        <taxon>Brassica</taxon>
    </lineage>
</organism>
<protein>
    <submittedName>
        <fullName evidence="2">Uncharacterized protein</fullName>
    </submittedName>
</protein>
<reference evidence="2" key="1">
    <citation type="submission" date="2019-12" db="EMBL/GenBank/DDBJ databases">
        <title>Genome sequencing and annotation of Brassica cretica.</title>
        <authorList>
            <person name="Studholme D.J."/>
            <person name="Sarris P."/>
        </authorList>
    </citation>
    <scope>NUCLEOTIDE SEQUENCE</scope>
    <source>
        <strain evidence="2">PFS-109/04</strain>
        <tissue evidence="2">Leaf</tissue>
    </source>
</reference>
<dbReference type="Proteomes" id="UP000712600">
    <property type="component" value="Unassembled WGS sequence"/>
</dbReference>
<feature type="region of interest" description="Disordered" evidence="1">
    <location>
        <begin position="79"/>
        <end position="110"/>
    </location>
</feature>
<evidence type="ECO:0000313" key="2">
    <source>
        <dbReference type="EMBL" id="KAF3539525.1"/>
    </source>
</evidence>
<evidence type="ECO:0000313" key="3">
    <source>
        <dbReference type="Proteomes" id="UP000712600"/>
    </source>
</evidence>
<sequence>MLIFNIFRYPAKSRSRGKISKQIANKAFHIEEGYETTTHHLPSTPLLVAHRFVQARGSVTSVFPDHGIFPYGSSEHVGRKHADFRSARTRSKSPSRAAESPLQSDNLISSASKDGGVSLWSARTTAIPPSTVAKAKSLLRMHSRVPRNAEIYAK</sequence>
<proteinExistence type="predicted"/>
<dbReference type="AlphaFoldDB" id="A0A8S9Q717"/>
<accession>A0A8S9Q717</accession>
<evidence type="ECO:0000256" key="1">
    <source>
        <dbReference type="SAM" id="MobiDB-lite"/>
    </source>
</evidence>
<dbReference type="EMBL" id="QGKX02001290">
    <property type="protein sequence ID" value="KAF3539525.1"/>
    <property type="molecule type" value="Genomic_DNA"/>
</dbReference>
<name>A0A8S9Q717_BRACR</name>
<comment type="caution">
    <text evidence="2">The sequence shown here is derived from an EMBL/GenBank/DDBJ whole genome shotgun (WGS) entry which is preliminary data.</text>
</comment>